<name>A0A1Y6LHG6_ZYMTR</name>
<evidence type="ECO:0000256" key="4">
    <source>
        <dbReference type="SAM" id="SignalP"/>
    </source>
</evidence>
<dbReference type="Pfam" id="PF10250">
    <property type="entry name" value="O-FucT"/>
    <property type="match status" value="1"/>
</dbReference>
<keyword evidence="3" id="KW-0119">Carbohydrate metabolism</keyword>
<sequence>MGTMVVSLFALTSLKLAHQRSPQALEPSACNGPPTATIRASATVTLRTWRRNWINLPNEERALWRQGHHNGKDAHSPAVYADEADRENVLELGMAAFAQLEFRLLKREARHWNKLQLERFERRAQSACSALIHDNTLEHAAPDSVFLAIDFEGDGTPKGVSELGLARLKLGESSTHPKQGVQNLETTECRRKELPFRYTSLQRAQFPSNRERRQFLPLSEHLQSKIRFTAGMHLPQLHPAHLHRIQSQSPTVYGLTLLLTLVPLYILSYTYRLHHPYGTSSASSNIRPPSTNVTSDWLATSLVQPYNPSPLRTYCAKTTWRSNLIFNLADANGGIGNVRGNILDFVFYAIEAGASMYLPGMAGRAEADLSNVWGSKEQMGHMFDEVWFLEKMKEACPQMKILREGEEIEATELQGNYLPRTRRMDDGYENTRQAYLADLEMWTSEKEGFEKDGSALMKVNFERTLWNFDTRSLPLGLRRNFGQLLRVRSDVRSLAAGVVKNLKETYDLPIDPRDAVPKGAFYGAHLRIEADAANAGWLSEPAANFTVQTDAYLSQAVKHGLGVVYAASGDVDGLKRFKEKGLAWHPAVRVITKQDLMSEAEQTIMAGLTWDQQALIDWEVLRRCSVFGGFVKSSFSFNVAISRNQWLEDSGAMVEPYWVQDAENGVAFDDGLSRMLDRDGWHEQRIPRGMWP</sequence>
<evidence type="ECO:0008006" key="7">
    <source>
        <dbReference type="Google" id="ProtNLM"/>
    </source>
</evidence>
<keyword evidence="4" id="KW-0732">Signal</keyword>
<gene>
    <name evidence="5" type="ORF">ZT1A5_G5348</name>
</gene>
<reference evidence="5 6" key="1">
    <citation type="submission" date="2016-10" db="EMBL/GenBank/DDBJ databases">
        <authorList>
            <person name="Varghese N."/>
        </authorList>
    </citation>
    <scope>NUCLEOTIDE SEQUENCE [LARGE SCALE GENOMIC DNA]</scope>
</reference>
<dbReference type="Gene3D" id="3.40.50.11350">
    <property type="match status" value="1"/>
</dbReference>
<keyword evidence="1" id="KW-0808">Transferase</keyword>
<feature type="signal peptide" evidence="4">
    <location>
        <begin position="1"/>
        <end position="19"/>
    </location>
</feature>
<evidence type="ECO:0000313" key="5">
    <source>
        <dbReference type="EMBL" id="SMY23907.1"/>
    </source>
</evidence>
<evidence type="ECO:0000313" key="6">
    <source>
        <dbReference type="Proteomes" id="UP000215453"/>
    </source>
</evidence>
<dbReference type="GO" id="GO:0016740">
    <property type="term" value="F:transferase activity"/>
    <property type="evidence" value="ECO:0007669"/>
    <property type="project" value="UniProtKB-KW"/>
</dbReference>
<dbReference type="CDD" id="cd11296">
    <property type="entry name" value="O-FucT_like"/>
    <property type="match status" value="1"/>
</dbReference>
<dbReference type="EMBL" id="LT882679">
    <property type="protein sequence ID" value="SMY23907.1"/>
    <property type="molecule type" value="Genomic_DNA"/>
</dbReference>
<dbReference type="InterPro" id="IPR019378">
    <property type="entry name" value="GDP-Fuc_O-FucTrfase"/>
</dbReference>
<proteinExistence type="predicted"/>
<evidence type="ECO:0000256" key="2">
    <source>
        <dbReference type="ARBA" id="ARBA00023253"/>
    </source>
</evidence>
<dbReference type="AlphaFoldDB" id="A0A1Y6LHG6"/>
<keyword evidence="2" id="KW-0294">Fucose metabolism</keyword>
<feature type="chain" id="PRO_5012757477" description="Alternative oxidase" evidence="4">
    <location>
        <begin position="20"/>
        <end position="692"/>
    </location>
</feature>
<dbReference type="Proteomes" id="UP000215453">
    <property type="component" value="Chromosome 4"/>
</dbReference>
<evidence type="ECO:0000256" key="1">
    <source>
        <dbReference type="ARBA" id="ARBA00022679"/>
    </source>
</evidence>
<accession>A0A1Y6LHG6</accession>
<evidence type="ECO:0000256" key="3">
    <source>
        <dbReference type="ARBA" id="ARBA00023277"/>
    </source>
</evidence>
<organism evidence="5 6">
    <name type="scientific">Zymoseptoria tritici ST99CH_1A5</name>
    <dbReference type="NCBI Taxonomy" id="1276529"/>
    <lineage>
        <taxon>Eukaryota</taxon>
        <taxon>Fungi</taxon>
        <taxon>Dikarya</taxon>
        <taxon>Ascomycota</taxon>
        <taxon>Pezizomycotina</taxon>
        <taxon>Dothideomycetes</taxon>
        <taxon>Dothideomycetidae</taxon>
        <taxon>Mycosphaerellales</taxon>
        <taxon>Mycosphaerellaceae</taxon>
        <taxon>Zymoseptoria</taxon>
    </lineage>
</organism>
<protein>
    <recommendedName>
        <fullName evidence="7">Alternative oxidase</fullName>
    </recommendedName>
</protein>
<dbReference type="GO" id="GO:0006004">
    <property type="term" value="P:fucose metabolic process"/>
    <property type="evidence" value="ECO:0007669"/>
    <property type="project" value="UniProtKB-KW"/>
</dbReference>